<dbReference type="Proteomes" id="UP000436181">
    <property type="component" value="Unassembled WGS sequence"/>
</dbReference>
<keyword evidence="3" id="KW-0489">Methyltransferase</keyword>
<dbReference type="InterPro" id="IPR029063">
    <property type="entry name" value="SAM-dependent_MTases_sf"/>
</dbReference>
<dbReference type="GO" id="GO:0008168">
    <property type="term" value="F:methyltransferase activity"/>
    <property type="evidence" value="ECO:0007669"/>
    <property type="project" value="UniProtKB-KW"/>
</dbReference>
<dbReference type="GO" id="GO:0032259">
    <property type="term" value="P:methylation"/>
    <property type="evidence" value="ECO:0007669"/>
    <property type="project" value="UniProtKB-KW"/>
</dbReference>
<feature type="region of interest" description="Disordered" evidence="1">
    <location>
        <begin position="210"/>
        <end position="233"/>
    </location>
</feature>
<evidence type="ECO:0000313" key="4">
    <source>
        <dbReference type="Proteomes" id="UP000436181"/>
    </source>
</evidence>
<dbReference type="SUPFAM" id="SSF53335">
    <property type="entry name" value="S-adenosyl-L-methionine-dependent methyltransferases"/>
    <property type="match status" value="1"/>
</dbReference>
<evidence type="ECO:0000259" key="2">
    <source>
        <dbReference type="Pfam" id="PF08241"/>
    </source>
</evidence>
<comment type="caution">
    <text evidence="3">The sequence shown here is derived from an EMBL/GenBank/DDBJ whole genome shotgun (WGS) entry which is preliminary data.</text>
</comment>
<feature type="domain" description="Methyltransferase type 11" evidence="2">
    <location>
        <begin position="54"/>
        <end position="177"/>
    </location>
</feature>
<dbReference type="EMBL" id="WBZJ01000001">
    <property type="protein sequence ID" value="KAB3523111.1"/>
    <property type="molecule type" value="Genomic_DNA"/>
</dbReference>
<organism evidence="3 4">
    <name type="scientific">Corynebacterium zhongnanshanii</name>
    <dbReference type="NCBI Taxonomy" id="2768834"/>
    <lineage>
        <taxon>Bacteria</taxon>
        <taxon>Bacillati</taxon>
        <taxon>Actinomycetota</taxon>
        <taxon>Actinomycetes</taxon>
        <taxon>Mycobacteriales</taxon>
        <taxon>Corynebacteriaceae</taxon>
        <taxon>Corynebacterium</taxon>
    </lineage>
</organism>
<sequence length="295" mass="31888">MTVDGQIARAHWDSDAQRYIAEHSDYLSEFYWCPERLHEREAQLLGDVSGQTVVEIGAGTAACSRWLAERFPTARVLATDISAGMLRQGMNRAAVAGTGAAPAAKAGGGTASGDSRLHRAQPTVLHRAQADVLALPVATGKADVAFSSFGAFAFVRDLAAALRESARILRPGGRLVIAANNPFAWVFLDDPGPEGLMACVPYWQREYREQEAPGESGHAAQHEQSAQEPDSAQTTTYVEYHHTFGDWVRGFASAGLALHDVVEPEWTDGAEVWGQWSPLRGAIFPGTQIFVTTKQ</sequence>
<keyword evidence="3" id="KW-0808">Transferase</keyword>
<evidence type="ECO:0000256" key="1">
    <source>
        <dbReference type="SAM" id="MobiDB-lite"/>
    </source>
</evidence>
<accession>A0ABQ6VKY4</accession>
<feature type="compositionally biased region" description="Polar residues" evidence="1">
    <location>
        <begin position="222"/>
        <end position="233"/>
    </location>
</feature>
<dbReference type="Gene3D" id="3.40.50.150">
    <property type="entry name" value="Vaccinia Virus protein VP39"/>
    <property type="match status" value="1"/>
</dbReference>
<evidence type="ECO:0000313" key="3">
    <source>
        <dbReference type="EMBL" id="KAB3523111.1"/>
    </source>
</evidence>
<dbReference type="PANTHER" id="PTHR43591">
    <property type="entry name" value="METHYLTRANSFERASE"/>
    <property type="match status" value="1"/>
</dbReference>
<name>A0ABQ6VKY4_9CORY</name>
<reference evidence="3 4" key="1">
    <citation type="submission" date="2019-10" db="EMBL/GenBank/DDBJ databases">
        <title>Corynebacterium sp novel species isolated from the respiratory tract of Marmot.</title>
        <authorList>
            <person name="Zhang G."/>
        </authorList>
    </citation>
    <scope>NUCLEOTIDE SEQUENCE [LARGE SCALE GENOMIC DNA]</scope>
    <source>
        <strain evidence="3 4">336</strain>
    </source>
</reference>
<keyword evidence="4" id="KW-1185">Reference proteome</keyword>
<protein>
    <submittedName>
        <fullName evidence="3">Class I SAM-dependent methyltransferase</fullName>
    </submittedName>
</protein>
<dbReference type="RefSeq" id="WP_151843903.1">
    <property type="nucleotide sequence ID" value="NZ_WBZJ01000001.1"/>
</dbReference>
<proteinExistence type="predicted"/>
<dbReference type="Pfam" id="PF08241">
    <property type="entry name" value="Methyltransf_11"/>
    <property type="match status" value="1"/>
</dbReference>
<dbReference type="InterPro" id="IPR013216">
    <property type="entry name" value="Methyltransf_11"/>
</dbReference>
<dbReference type="CDD" id="cd02440">
    <property type="entry name" value="AdoMet_MTases"/>
    <property type="match status" value="1"/>
</dbReference>
<gene>
    <name evidence="3" type="ORF">F8377_02875</name>
</gene>